<dbReference type="PROSITE" id="PS51635">
    <property type="entry name" value="PNPLA"/>
    <property type="match status" value="1"/>
</dbReference>
<dbReference type="Pfam" id="PF01734">
    <property type="entry name" value="Patatin"/>
    <property type="match status" value="1"/>
</dbReference>
<feature type="active site" description="Proton acceptor" evidence="3">
    <location>
        <position position="188"/>
    </location>
</feature>
<keyword evidence="2 3" id="KW-0443">Lipid metabolism</keyword>
<dbReference type="CDD" id="cd07199">
    <property type="entry name" value="Pat17_PNPLA8_PNPLA9_like"/>
    <property type="match status" value="1"/>
</dbReference>
<organism evidence="5 6">
    <name type="scientific">Algoriphagus aquimarinus</name>
    <dbReference type="NCBI Taxonomy" id="237018"/>
    <lineage>
        <taxon>Bacteria</taxon>
        <taxon>Pseudomonadati</taxon>
        <taxon>Bacteroidota</taxon>
        <taxon>Cytophagia</taxon>
        <taxon>Cytophagales</taxon>
        <taxon>Cyclobacteriaceae</taxon>
        <taxon>Algoriphagus</taxon>
    </lineage>
</organism>
<comment type="similarity">
    <text evidence="1">Belongs to the patatin family.</text>
</comment>
<dbReference type="EMBL" id="VORW01000002">
    <property type="protein sequence ID" value="TXE13472.1"/>
    <property type="molecule type" value="Genomic_DNA"/>
</dbReference>
<name>A0A5C7B6G7_9BACT</name>
<protein>
    <submittedName>
        <fullName evidence="5">Phospholipase</fullName>
    </submittedName>
</protein>
<evidence type="ECO:0000313" key="6">
    <source>
        <dbReference type="Proteomes" id="UP000321935"/>
    </source>
</evidence>
<keyword evidence="3" id="KW-0442">Lipid degradation</keyword>
<dbReference type="InterPro" id="IPR002641">
    <property type="entry name" value="PNPLA_dom"/>
</dbReference>
<feature type="short sequence motif" description="GXGXXG" evidence="3">
    <location>
        <begin position="13"/>
        <end position="18"/>
    </location>
</feature>
<sequence>MHNKPFKILSIDGGGIKGLYSASILARLEEKAGVKSGDCFDMICGTSTGGLIALGLANEMSANDLVELYLKNGKGIFPTAENRQLRWIQRKIIQVATQTFFWGKFGNKNLKKILESTFGETTLGQLQNLVLIPSFNLTSGMPRTFKFPHKEGDFFMDKNIKLVDAALATSAAPTYFPIHSIDDTLFIDGGVWANNPSLCGLLEAIKYFVGEGKEYSHVEILSIASISQSSGWTSGVRKKRSFIGWREKLIQTSMDGQAFFTHFFLDTAIHHFDTKSRYVRIESPKLSSDQMKVLAMDRADLNVLTTLKSLGNQDGYTASNNAKVMQFFKTKKTYLTQ</sequence>
<dbReference type="RefSeq" id="WP_146915608.1">
    <property type="nucleotide sequence ID" value="NZ_VORW01000002.1"/>
</dbReference>
<evidence type="ECO:0000256" key="2">
    <source>
        <dbReference type="ARBA" id="ARBA00023098"/>
    </source>
</evidence>
<evidence type="ECO:0000313" key="5">
    <source>
        <dbReference type="EMBL" id="TXE13472.1"/>
    </source>
</evidence>
<keyword evidence="3" id="KW-0378">Hydrolase</keyword>
<comment type="caution">
    <text evidence="5">The sequence shown here is derived from an EMBL/GenBank/DDBJ whole genome shotgun (WGS) entry which is preliminary data.</text>
</comment>
<gene>
    <name evidence="5" type="ORF">ESV85_05725</name>
</gene>
<feature type="domain" description="PNPLA" evidence="4">
    <location>
        <begin position="9"/>
        <end position="201"/>
    </location>
</feature>
<dbReference type="PANTHER" id="PTHR32176">
    <property type="entry name" value="XYLOSE ISOMERASE"/>
    <property type="match status" value="1"/>
</dbReference>
<dbReference type="OrthoDB" id="9807112at2"/>
<dbReference type="PANTHER" id="PTHR32176:SF92">
    <property type="entry name" value="XYLOSE ISOMERASE"/>
    <property type="match status" value="1"/>
</dbReference>
<feature type="short sequence motif" description="DGA/G" evidence="3">
    <location>
        <begin position="188"/>
        <end position="190"/>
    </location>
</feature>
<evidence type="ECO:0000256" key="3">
    <source>
        <dbReference type="PROSITE-ProRule" id="PRU01161"/>
    </source>
</evidence>
<evidence type="ECO:0000259" key="4">
    <source>
        <dbReference type="PROSITE" id="PS51635"/>
    </source>
</evidence>
<reference evidence="5 6" key="1">
    <citation type="submission" date="2019-08" db="EMBL/GenBank/DDBJ databases">
        <title>Genomes sequence of Algoriphagus aquimarinus ACAM450.</title>
        <authorList>
            <person name="Bowman J.P."/>
        </authorList>
    </citation>
    <scope>NUCLEOTIDE SEQUENCE [LARGE SCALE GENOMIC DNA]</scope>
    <source>
        <strain evidence="5 6">ACAM 450</strain>
    </source>
</reference>
<feature type="active site" description="Nucleophile" evidence="3">
    <location>
        <position position="47"/>
    </location>
</feature>
<dbReference type="InterPro" id="IPR016035">
    <property type="entry name" value="Acyl_Trfase/lysoPLipase"/>
</dbReference>
<dbReference type="Gene3D" id="3.40.1090.10">
    <property type="entry name" value="Cytosolic phospholipase A2 catalytic domain"/>
    <property type="match status" value="1"/>
</dbReference>
<dbReference type="GO" id="GO:0016042">
    <property type="term" value="P:lipid catabolic process"/>
    <property type="evidence" value="ECO:0007669"/>
    <property type="project" value="UniProtKB-UniRule"/>
</dbReference>
<accession>A0A5C7B6G7</accession>
<proteinExistence type="inferred from homology"/>
<dbReference type="SUPFAM" id="SSF52151">
    <property type="entry name" value="FabD/lysophospholipase-like"/>
    <property type="match status" value="1"/>
</dbReference>
<dbReference type="NCBIfam" id="NF041079">
    <property type="entry name" value="CBASS_lipase"/>
    <property type="match status" value="1"/>
</dbReference>
<dbReference type="Proteomes" id="UP000321935">
    <property type="component" value="Unassembled WGS sequence"/>
</dbReference>
<feature type="short sequence motif" description="GXSXG" evidence="3">
    <location>
        <begin position="45"/>
        <end position="49"/>
    </location>
</feature>
<evidence type="ECO:0000256" key="1">
    <source>
        <dbReference type="ARBA" id="ARBA00010240"/>
    </source>
</evidence>
<dbReference type="AlphaFoldDB" id="A0A5C7B6G7"/>
<dbReference type="GO" id="GO:0016787">
    <property type="term" value="F:hydrolase activity"/>
    <property type="evidence" value="ECO:0007669"/>
    <property type="project" value="UniProtKB-UniRule"/>
</dbReference>